<dbReference type="InterPro" id="IPR039422">
    <property type="entry name" value="MarR/SlyA-like"/>
</dbReference>
<dbReference type="Gene3D" id="1.10.10.10">
    <property type="entry name" value="Winged helix-like DNA-binding domain superfamily/Winged helix DNA-binding domain"/>
    <property type="match status" value="1"/>
</dbReference>
<dbReference type="Pfam" id="PF01022">
    <property type="entry name" value="HTH_5"/>
    <property type="match status" value="1"/>
</dbReference>
<sequence>MADPEETDGYTTRAGGAAIGARLRRLSERIDRDANRLYAETGVPFEQRWFGVVNLLNLQGAMSVGELAAQLGVSHATVSQVRNALNTAGLVSWEGDKSNPRLRRLRLSPQGQATARRLEPLWNALSETAVELNDEAQNAVGALERLDRAVQRRSLYERVKGKLGEG</sequence>
<dbReference type="InterPro" id="IPR036390">
    <property type="entry name" value="WH_DNA-bd_sf"/>
</dbReference>
<dbReference type="PROSITE" id="PS50995">
    <property type="entry name" value="HTH_MARR_2"/>
    <property type="match status" value="1"/>
</dbReference>
<dbReference type="GO" id="GO:0006950">
    <property type="term" value="P:response to stress"/>
    <property type="evidence" value="ECO:0007669"/>
    <property type="project" value="TreeGrafter"/>
</dbReference>
<dbReference type="RefSeq" id="WP_369060804.1">
    <property type="nucleotide sequence ID" value="NZ_CP158375.1"/>
</dbReference>
<evidence type="ECO:0000259" key="1">
    <source>
        <dbReference type="PROSITE" id="PS50995"/>
    </source>
</evidence>
<dbReference type="PANTHER" id="PTHR33164">
    <property type="entry name" value="TRANSCRIPTIONAL REGULATOR, MARR FAMILY"/>
    <property type="match status" value="1"/>
</dbReference>
<dbReference type="SMART" id="SM00347">
    <property type="entry name" value="HTH_MARR"/>
    <property type="match status" value="1"/>
</dbReference>
<accession>A0AB39KVS0</accession>
<evidence type="ECO:0000313" key="2">
    <source>
        <dbReference type="EMBL" id="XDO97526.1"/>
    </source>
</evidence>
<dbReference type="AlphaFoldDB" id="A0AB39KVS0"/>
<reference evidence="2" key="1">
    <citation type="submission" date="2024-06" db="EMBL/GenBank/DDBJ databases">
        <title>Caulobacter inopinatus, sp. nov.</title>
        <authorList>
            <person name="Donachie S.P."/>
        </authorList>
    </citation>
    <scope>NUCLEOTIDE SEQUENCE</scope>
    <source>
        <strain evidence="2">73W</strain>
    </source>
</reference>
<protein>
    <submittedName>
        <fullName evidence="2">MarR family transcriptional regulator</fullName>
    </submittedName>
</protein>
<dbReference type="InterPro" id="IPR000835">
    <property type="entry name" value="HTH_MarR-typ"/>
</dbReference>
<feature type="domain" description="HTH marR-type" evidence="1">
    <location>
        <begin position="16"/>
        <end position="148"/>
    </location>
</feature>
<dbReference type="InterPro" id="IPR001845">
    <property type="entry name" value="HTH_ArsR_DNA-bd_dom"/>
</dbReference>
<name>A0AB39KVS0_9CAUL</name>
<proteinExistence type="predicted"/>
<gene>
    <name evidence="2" type="ORF">ABOZ73_03645</name>
</gene>
<organism evidence="2">
    <name type="scientific">Caulobacter sp. 73W</name>
    <dbReference type="NCBI Taxonomy" id="3161137"/>
    <lineage>
        <taxon>Bacteria</taxon>
        <taxon>Pseudomonadati</taxon>
        <taxon>Pseudomonadota</taxon>
        <taxon>Alphaproteobacteria</taxon>
        <taxon>Caulobacterales</taxon>
        <taxon>Caulobacteraceae</taxon>
        <taxon>Caulobacter</taxon>
    </lineage>
</organism>
<dbReference type="GO" id="GO:0003700">
    <property type="term" value="F:DNA-binding transcription factor activity"/>
    <property type="evidence" value="ECO:0007669"/>
    <property type="project" value="InterPro"/>
</dbReference>
<dbReference type="InterPro" id="IPR036388">
    <property type="entry name" value="WH-like_DNA-bd_sf"/>
</dbReference>
<dbReference type="PANTHER" id="PTHR33164:SF43">
    <property type="entry name" value="HTH-TYPE TRANSCRIPTIONAL REPRESSOR YETL"/>
    <property type="match status" value="1"/>
</dbReference>
<dbReference type="EMBL" id="CP158375">
    <property type="protein sequence ID" value="XDO97526.1"/>
    <property type="molecule type" value="Genomic_DNA"/>
</dbReference>
<dbReference type="SUPFAM" id="SSF46785">
    <property type="entry name" value="Winged helix' DNA-binding domain"/>
    <property type="match status" value="1"/>
</dbReference>